<dbReference type="GO" id="GO:0080120">
    <property type="term" value="P:CAAX-box protein maturation"/>
    <property type="evidence" value="ECO:0007669"/>
    <property type="project" value="UniProtKB-ARBA"/>
</dbReference>
<name>A0A0M0JWK0_9EUKA</name>
<feature type="transmembrane region" description="Helical" evidence="1">
    <location>
        <begin position="106"/>
        <end position="132"/>
    </location>
</feature>
<dbReference type="Pfam" id="PF02517">
    <property type="entry name" value="Rce1-like"/>
    <property type="match status" value="1"/>
</dbReference>
<keyword evidence="4" id="KW-1185">Reference proteome</keyword>
<organism evidence="3 4">
    <name type="scientific">Chrysochromulina tobinii</name>
    <dbReference type="NCBI Taxonomy" id="1460289"/>
    <lineage>
        <taxon>Eukaryota</taxon>
        <taxon>Haptista</taxon>
        <taxon>Haptophyta</taxon>
        <taxon>Prymnesiophyceae</taxon>
        <taxon>Prymnesiales</taxon>
        <taxon>Chrysochromulinaceae</taxon>
        <taxon>Chrysochromulina</taxon>
    </lineage>
</organism>
<dbReference type="AlphaFoldDB" id="A0A0M0JWK0"/>
<evidence type="ECO:0000313" key="3">
    <source>
        <dbReference type="EMBL" id="KOO31026.1"/>
    </source>
</evidence>
<feature type="transmembrane region" description="Helical" evidence="1">
    <location>
        <begin position="144"/>
        <end position="164"/>
    </location>
</feature>
<comment type="caution">
    <text evidence="3">The sequence shown here is derived from an EMBL/GenBank/DDBJ whole genome shotgun (WGS) entry which is preliminary data.</text>
</comment>
<feature type="domain" description="CAAX prenyl protease 2/Lysostaphin resistance protein A-like" evidence="2">
    <location>
        <begin position="84"/>
        <end position="179"/>
    </location>
</feature>
<keyword evidence="1" id="KW-1133">Transmembrane helix</keyword>
<dbReference type="EMBL" id="JWZX01002100">
    <property type="protein sequence ID" value="KOO31026.1"/>
    <property type="molecule type" value="Genomic_DNA"/>
</dbReference>
<feature type="transmembrane region" description="Helical" evidence="1">
    <location>
        <begin position="76"/>
        <end position="94"/>
    </location>
</feature>
<evidence type="ECO:0000313" key="4">
    <source>
        <dbReference type="Proteomes" id="UP000037460"/>
    </source>
</evidence>
<dbReference type="Proteomes" id="UP000037460">
    <property type="component" value="Unassembled WGS sequence"/>
</dbReference>
<dbReference type="GO" id="GO:0004175">
    <property type="term" value="F:endopeptidase activity"/>
    <property type="evidence" value="ECO:0007669"/>
    <property type="project" value="UniProtKB-ARBA"/>
</dbReference>
<keyword evidence="1" id="KW-0812">Transmembrane</keyword>
<evidence type="ECO:0000256" key="1">
    <source>
        <dbReference type="SAM" id="Phobius"/>
    </source>
</evidence>
<keyword evidence="1" id="KW-0472">Membrane</keyword>
<feature type="transmembrane region" description="Helical" evidence="1">
    <location>
        <begin position="34"/>
        <end position="56"/>
    </location>
</feature>
<sequence>MLPVAALLTWVAPGLNFASWLGSAFAVSVETTRAGILVAAPMLLLSLVADELIPALKEVTQASRVITLYAFGSRLLPLRASIGAALISTAAALAEELAFRGTLQTGLAALGTAVALPPALAAALAVLVQALVFGRLHSYTDSPVYAVAATVAGLVFGGAFALTQNLWVPIVTHFVVDLVSFLVCHVQVAALDEAEQLALVETDVPIATALRLTLGPRPAAPAKPTAGELPVEP</sequence>
<gene>
    <name evidence="3" type="ORF">Ctob_007845</name>
</gene>
<protein>
    <recommendedName>
        <fullName evidence="2">CAAX prenyl protease 2/Lysostaphin resistance protein A-like domain-containing protein</fullName>
    </recommendedName>
</protein>
<accession>A0A0M0JWK0</accession>
<proteinExistence type="predicted"/>
<reference evidence="4" key="1">
    <citation type="journal article" date="2015" name="PLoS Genet.">
        <title>Genome Sequence and Transcriptome Analyses of Chrysochromulina tobin: Metabolic Tools for Enhanced Algal Fitness in the Prominent Order Prymnesiales (Haptophyceae).</title>
        <authorList>
            <person name="Hovde B.T."/>
            <person name="Deodato C.R."/>
            <person name="Hunsperger H.M."/>
            <person name="Ryken S.A."/>
            <person name="Yost W."/>
            <person name="Jha R.K."/>
            <person name="Patterson J."/>
            <person name="Monnat R.J. Jr."/>
            <person name="Barlow S.B."/>
            <person name="Starkenburg S.R."/>
            <person name="Cattolico R.A."/>
        </authorList>
    </citation>
    <scope>NUCLEOTIDE SEQUENCE</scope>
    <source>
        <strain evidence="4">CCMP291</strain>
    </source>
</reference>
<evidence type="ECO:0000259" key="2">
    <source>
        <dbReference type="Pfam" id="PF02517"/>
    </source>
</evidence>
<dbReference type="InterPro" id="IPR003675">
    <property type="entry name" value="Rce1/LyrA-like_dom"/>
</dbReference>